<name>A0A4Q1BKB5_TREME</name>
<feature type="domain" description="RING-type" evidence="4">
    <location>
        <begin position="19"/>
        <end position="84"/>
    </location>
</feature>
<evidence type="ECO:0000259" key="4">
    <source>
        <dbReference type="PROSITE" id="PS50089"/>
    </source>
</evidence>
<feature type="compositionally biased region" description="Low complexity" evidence="3">
    <location>
        <begin position="91"/>
        <end position="111"/>
    </location>
</feature>
<protein>
    <recommendedName>
        <fullName evidence="4">RING-type domain-containing protein</fullName>
    </recommendedName>
</protein>
<feature type="region of interest" description="Disordered" evidence="3">
    <location>
        <begin position="91"/>
        <end position="160"/>
    </location>
</feature>
<comment type="caution">
    <text evidence="5">The sequence shown here is derived from an EMBL/GenBank/DDBJ whole genome shotgun (WGS) entry which is preliminary data.</text>
</comment>
<feature type="compositionally biased region" description="Basic and acidic residues" evidence="3">
    <location>
        <begin position="480"/>
        <end position="492"/>
    </location>
</feature>
<dbReference type="Gene3D" id="3.30.40.10">
    <property type="entry name" value="Zinc/RING finger domain, C3HC4 (zinc finger)"/>
    <property type="match status" value="1"/>
</dbReference>
<dbReference type="EMBL" id="SDIL01000052">
    <property type="protein sequence ID" value="RXK38169.1"/>
    <property type="molecule type" value="Genomic_DNA"/>
</dbReference>
<dbReference type="VEuPathDB" id="FungiDB:TREMEDRAFT_65927"/>
<sequence length="706" mass="79741">MISPTKGFEYLPGFLAATCAVCTSSLFEEKDEYGNDMSVVAPVTCGHAAHETCLERWFTTQRSRFVEKHHRPASEAPLACPSCRTDCRLPSNPEPTTSTSTNTNANTDRSTGLFGRPTGPVFGRHTSLRDSSSARNRLGLPDRSNSTSPNPELNNSSSTTGNAHLLRLYVTLSDTRYLTAPTKLSPHTSLSLDLSRRTKDVEEEVRSITAETNWQTSKDVFEKGIALAGDMKVASEGSLDILSTQINSLISTLSSFQQTCQPLENLHETQHQLSRAEKKLQHLKERVGTLSEEKDKMIETFRLFKNETVPKRYNEMLMIAKMEMEKEWERKIMEEQVRRKGAVRDAEEARKALGNESDRLKREIDKLQKEKEELEKDLNTRTRQLRQYQKHHESKSLLKSKVEELEAEIVRLNRQHLNRPSHSSAFRHHTSQDELEVNLDDSISSSSKRIRHSHLSSPSDNSKHFRHSTSSPFGEFGESSNRDQHEDTKWFDDPSEDFGENDSNEELSSDEKVENDDSLLISFPSSPSTQKRFQSVIPSRQNKTIMGSERRMTNMTKEKYSMHGESHKRKISSNVMEKKIHPTARTFSFDLISKSSKTYQSISRSSGSSGPSGLLGKSTVKITKMKENDGKEKENAILVDSSSPLKETGFTGHTNKIEIGKLNMVHKNGERIDGKRKLNVAQVLGMTDRNGRPVGVLGMGVKVRRR</sequence>
<feature type="compositionally biased region" description="Acidic residues" evidence="3">
    <location>
        <begin position="493"/>
        <end position="517"/>
    </location>
</feature>
<evidence type="ECO:0000256" key="1">
    <source>
        <dbReference type="PROSITE-ProRule" id="PRU00175"/>
    </source>
</evidence>
<evidence type="ECO:0000256" key="3">
    <source>
        <dbReference type="SAM" id="MobiDB-lite"/>
    </source>
</evidence>
<dbReference type="STRING" id="5217.A0A4Q1BKB5"/>
<dbReference type="Proteomes" id="UP000289152">
    <property type="component" value="Unassembled WGS sequence"/>
</dbReference>
<dbReference type="InterPro" id="IPR001841">
    <property type="entry name" value="Znf_RING"/>
</dbReference>
<evidence type="ECO:0000313" key="5">
    <source>
        <dbReference type="EMBL" id="RXK38169.1"/>
    </source>
</evidence>
<feature type="compositionally biased region" description="Polar residues" evidence="3">
    <location>
        <begin position="523"/>
        <end position="539"/>
    </location>
</feature>
<accession>A0A4Q1BKB5</accession>
<evidence type="ECO:0000313" key="6">
    <source>
        <dbReference type="Proteomes" id="UP000289152"/>
    </source>
</evidence>
<keyword evidence="1" id="KW-0479">Metal-binding</keyword>
<evidence type="ECO:0000256" key="2">
    <source>
        <dbReference type="SAM" id="Coils"/>
    </source>
</evidence>
<dbReference type="InParanoid" id="A0A4Q1BKB5"/>
<dbReference type="SUPFAM" id="SSF57850">
    <property type="entry name" value="RING/U-box"/>
    <property type="match status" value="1"/>
</dbReference>
<feature type="region of interest" description="Disordered" evidence="3">
    <location>
        <begin position="445"/>
        <end position="539"/>
    </location>
</feature>
<gene>
    <name evidence="5" type="ORF">M231_04543</name>
</gene>
<keyword evidence="2" id="KW-0175">Coiled coil</keyword>
<dbReference type="PROSITE" id="PS50089">
    <property type="entry name" value="ZF_RING_2"/>
    <property type="match status" value="1"/>
</dbReference>
<dbReference type="AlphaFoldDB" id="A0A4Q1BKB5"/>
<keyword evidence="1" id="KW-0862">Zinc</keyword>
<organism evidence="5 6">
    <name type="scientific">Tremella mesenterica</name>
    <name type="common">Jelly fungus</name>
    <dbReference type="NCBI Taxonomy" id="5217"/>
    <lineage>
        <taxon>Eukaryota</taxon>
        <taxon>Fungi</taxon>
        <taxon>Dikarya</taxon>
        <taxon>Basidiomycota</taxon>
        <taxon>Agaricomycotina</taxon>
        <taxon>Tremellomycetes</taxon>
        <taxon>Tremellales</taxon>
        <taxon>Tremellaceae</taxon>
        <taxon>Tremella</taxon>
    </lineage>
</organism>
<dbReference type="GO" id="GO:0008270">
    <property type="term" value="F:zinc ion binding"/>
    <property type="evidence" value="ECO:0007669"/>
    <property type="project" value="UniProtKB-KW"/>
</dbReference>
<keyword evidence="6" id="KW-1185">Reference proteome</keyword>
<feature type="coiled-coil region" evidence="2">
    <location>
        <begin position="343"/>
        <end position="415"/>
    </location>
</feature>
<proteinExistence type="predicted"/>
<dbReference type="InterPro" id="IPR013083">
    <property type="entry name" value="Znf_RING/FYVE/PHD"/>
</dbReference>
<keyword evidence="1" id="KW-0863">Zinc-finger</keyword>
<reference evidence="5 6" key="1">
    <citation type="submission" date="2016-06" db="EMBL/GenBank/DDBJ databases">
        <title>Evolution of pathogenesis and genome organization in the Tremellales.</title>
        <authorList>
            <person name="Cuomo C."/>
            <person name="Litvintseva A."/>
            <person name="Heitman J."/>
            <person name="Chen Y."/>
            <person name="Sun S."/>
            <person name="Springer D."/>
            <person name="Dromer F."/>
            <person name="Young S."/>
            <person name="Zeng Q."/>
            <person name="Chapman S."/>
            <person name="Gujja S."/>
            <person name="Saif S."/>
            <person name="Birren B."/>
        </authorList>
    </citation>
    <scope>NUCLEOTIDE SEQUENCE [LARGE SCALE GENOMIC DNA]</scope>
    <source>
        <strain evidence="5 6">ATCC 28783</strain>
    </source>
</reference>
<feature type="coiled-coil region" evidence="2">
    <location>
        <begin position="266"/>
        <end position="300"/>
    </location>
</feature>
<feature type="compositionally biased region" description="Polar residues" evidence="3">
    <location>
        <begin position="143"/>
        <end position="160"/>
    </location>
</feature>